<reference evidence="2 3" key="1">
    <citation type="journal article" date="2023" name="Genes (Basel)">
        <title>Chromosome-Level Genome Assembly and Circadian Gene Repertoire of the Patagonia Blennie Eleginops maclovinus-The Closest Ancestral Proxy of Antarctic Cryonotothenioids.</title>
        <authorList>
            <person name="Cheng C.C."/>
            <person name="Rivera-Colon A.G."/>
            <person name="Minhas B.F."/>
            <person name="Wilson L."/>
            <person name="Rayamajhi N."/>
            <person name="Vargas-Chacoff L."/>
            <person name="Catchen J.M."/>
        </authorList>
    </citation>
    <scope>NUCLEOTIDE SEQUENCE [LARGE SCALE GENOMIC DNA]</scope>
    <source>
        <strain evidence="2">JMC-PN-2008</strain>
    </source>
</reference>
<reference evidence="2 3" key="2">
    <citation type="journal article" date="2023" name="Mol. Biol. Evol.">
        <title>Genomics of Secondarily Temperate Adaptation in the Only Non-Antarctic Icefish.</title>
        <authorList>
            <person name="Rivera-Colon A.G."/>
            <person name="Rayamajhi N."/>
            <person name="Minhas B.F."/>
            <person name="Madrigal G."/>
            <person name="Bilyk K.T."/>
            <person name="Yoon V."/>
            <person name="Hune M."/>
            <person name="Gregory S."/>
            <person name="Cheng C.H.C."/>
            <person name="Catchen J.M."/>
        </authorList>
    </citation>
    <scope>NUCLEOTIDE SEQUENCE [LARGE SCALE GENOMIC DNA]</scope>
    <source>
        <strain evidence="2">JMC-PN-2008</strain>
    </source>
</reference>
<name>A0AAN7Y4S5_ELEMC</name>
<evidence type="ECO:0000313" key="2">
    <source>
        <dbReference type="EMBL" id="KAK5871630.1"/>
    </source>
</evidence>
<accession>A0AAN7Y4S5</accession>
<feature type="region of interest" description="Disordered" evidence="1">
    <location>
        <begin position="41"/>
        <end position="81"/>
    </location>
</feature>
<keyword evidence="3" id="KW-1185">Reference proteome</keyword>
<organism evidence="2 3">
    <name type="scientific">Eleginops maclovinus</name>
    <name type="common">Patagonian blennie</name>
    <name type="synonym">Eleginus maclovinus</name>
    <dbReference type="NCBI Taxonomy" id="56733"/>
    <lineage>
        <taxon>Eukaryota</taxon>
        <taxon>Metazoa</taxon>
        <taxon>Chordata</taxon>
        <taxon>Craniata</taxon>
        <taxon>Vertebrata</taxon>
        <taxon>Euteleostomi</taxon>
        <taxon>Actinopterygii</taxon>
        <taxon>Neopterygii</taxon>
        <taxon>Teleostei</taxon>
        <taxon>Neoteleostei</taxon>
        <taxon>Acanthomorphata</taxon>
        <taxon>Eupercaria</taxon>
        <taxon>Perciformes</taxon>
        <taxon>Notothenioidei</taxon>
        <taxon>Eleginopidae</taxon>
        <taxon>Eleginops</taxon>
    </lineage>
</organism>
<protein>
    <submittedName>
        <fullName evidence="2">Uncharacterized protein</fullName>
    </submittedName>
</protein>
<dbReference type="Proteomes" id="UP001346869">
    <property type="component" value="Unassembled WGS sequence"/>
</dbReference>
<sequence>MTQTQKRNCKRRKLLACAVAPPPPSLCPLSAYYPLSWGRTESPSEAEYEQHGDEQLTIAQTPRANPPPGKMLSTHHPLPAR</sequence>
<evidence type="ECO:0000313" key="3">
    <source>
        <dbReference type="Proteomes" id="UP001346869"/>
    </source>
</evidence>
<dbReference type="EMBL" id="JAUZQC010000005">
    <property type="protein sequence ID" value="KAK5871630.1"/>
    <property type="molecule type" value="Genomic_DNA"/>
</dbReference>
<proteinExistence type="predicted"/>
<comment type="caution">
    <text evidence="2">The sequence shown here is derived from an EMBL/GenBank/DDBJ whole genome shotgun (WGS) entry which is preliminary data.</text>
</comment>
<dbReference type="AlphaFoldDB" id="A0AAN7Y4S5"/>
<evidence type="ECO:0000256" key="1">
    <source>
        <dbReference type="SAM" id="MobiDB-lite"/>
    </source>
</evidence>
<gene>
    <name evidence="2" type="ORF">PBY51_004497</name>
</gene>